<evidence type="ECO:0000259" key="5">
    <source>
        <dbReference type="PROSITE" id="PS51659"/>
    </source>
</evidence>
<dbReference type="WBParaSite" id="EVEC_0000093301-mRNA-1">
    <property type="protein sequence ID" value="EVEC_0000093301-mRNA-1"/>
    <property type="gene ID" value="EVEC_0000093301"/>
</dbReference>
<dbReference type="GO" id="GO:0016758">
    <property type="term" value="F:hexosyltransferase activity"/>
    <property type="evidence" value="ECO:0007669"/>
    <property type="project" value="UniProtKB-UniRule"/>
</dbReference>
<evidence type="ECO:0000256" key="3">
    <source>
        <dbReference type="ARBA" id="ARBA00022679"/>
    </source>
</evidence>
<evidence type="ECO:0000313" key="6">
    <source>
        <dbReference type="EMBL" id="VDD85511.1"/>
    </source>
</evidence>
<keyword evidence="2 4" id="KW-0328">Glycosyltransferase</keyword>
<comment type="similarity">
    <text evidence="4">Belongs to the glycosyltransferase 23 family.</text>
</comment>
<feature type="domain" description="GT23" evidence="5">
    <location>
        <begin position="1"/>
        <end position="43"/>
    </location>
</feature>
<dbReference type="Pfam" id="PF19745">
    <property type="entry name" value="FUT8_N_cat"/>
    <property type="match status" value="1"/>
</dbReference>
<reference evidence="8" key="1">
    <citation type="submission" date="2017-02" db="UniProtKB">
        <authorList>
            <consortium name="WormBaseParasite"/>
        </authorList>
    </citation>
    <scope>IDENTIFICATION</scope>
</reference>
<evidence type="ECO:0000256" key="2">
    <source>
        <dbReference type="ARBA" id="ARBA00022676"/>
    </source>
</evidence>
<sequence>EFNFGDYFRCDHLVCTLSSGLCRLAYELKQSRSLTTGDDVTSLDDDHYTHEQEAVYKHRAQSKQEIDFNVGDSLSYIADHWDGYIYGRNCRTNQMGVYPSYKVRDKWNTY</sequence>
<dbReference type="FunFam" id="2.30.30.40:FF:000070">
    <property type="entry name" value="Alpha-(1,6)-fucosyltransferase"/>
    <property type="match status" value="1"/>
</dbReference>
<protein>
    <submittedName>
        <fullName evidence="8">GT23 domain-containing protein</fullName>
    </submittedName>
</protein>
<name>A0A0N4UU89_ENTVE</name>
<dbReference type="InterPro" id="IPR027350">
    <property type="entry name" value="GT23_dom"/>
</dbReference>
<dbReference type="InterPro" id="IPR035653">
    <property type="entry name" value="Fut8_SH3"/>
</dbReference>
<accession>A0A0N4UU89</accession>
<proteinExistence type="inferred from homology"/>
<keyword evidence="3 4" id="KW-0808">Transferase</keyword>
<dbReference type="InterPro" id="IPR045573">
    <property type="entry name" value="Fut8_N_cat"/>
</dbReference>
<evidence type="ECO:0000313" key="7">
    <source>
        <dbReference type="Proteomes" id="UP000274131"/>
    </source>
</evidence>
<dbReference type="EMBL" id="UXUI01001903">
    <property type="protein sequence ID" value="VDD85511.1"/>
    <property type="molecule type" value="Genomic_DNA"/>
</dbReference>
<comment type="caution">
    <text evidence="4">Lacks conserved residue(s) required for the propagation of feature annotation.</text>
</comment>
<dbReference type="OrthoDB" id="2014825at2759"/>
<dbReference type="Gene3D" id="2.30.30.40">
    <property type="entry name" value="SH3 Domains"/>
    <property type="match status" value="1"/>
</dbReference>
<evidence type="ECO:0000313" key="8">
    <source>
        <dbReference type="WBParaSite" id="EVEC_0000093301-mRNA-1"/>
    </source>
</evidence>
<dbReference type="InterPro" id="IPR036028">
    <property type="entry name" value="SH3-like_dom_sf"/>
</dbReference>
<dbReference type="AlphaFoldDB" id="A0A0N4UU89"/>
<gene>
    <name evidence="6" type="ORF">EVEC_LOCUS654</name>
</gene>
<organism evidence="8">
    <name type="scientific">Enterobius vermicularis</name>
    <name type="common">Human pinworm</name>
    <dbReference type="NCBI Taxonomy" id="51028"/>
    <lineage>
        <taxon>Eukaryota</taxon>
        <taxon>Metazoa</taxon>
        <taxon>Ecdysozoa</taxon>
        <taxon>Nematoda</taxon>
        <taxon>Chromadorea</taxon>
        <taxon>Rhabditida</taxon>
        <taxon>Spirurina</taxon>
        <taxon>Oxyuridomorpha</taxon>
        <taxon>Oxyuroidea</taxon>
        <taxon>Oxyuridae</taxon>
        <taxon>Enterobius</taxon>
    </lineage>
</organism>
<evidence type="ECO:0000256" key="4">
    <source>
        <dbReference type="PROSITE-ProRule" id="PRU00992"/>
    </source>
</evidence>
<evidence type="ECO:0000256" key="1">
    <source>
        <dbReference type="ARBA" id="ARBA00022443"/>
    </source>
</evidence>
<dbReference type="PROSITE" id="PS51659">
    <property type="entry name" value="GT23"/>
    <property type="match status" value="1"/>
</dbReference>
<dbReference type="SUPFAM" id="SSF50044">
    <property type="entry name" value="SH3-domain"/>
    <property type="match status" value="1"/>
</dbReference>
<keyword evidence="7" id="KW-1185">Reference proteome</keyword>
<dbReference type="CDD" id="cd11792">
    <property type="entry name" value="SH3_Fut8"/>
    <property type="match status" value="1"/>
</dbReference>
<reference evidence="6 7" key="2">
    <citation type="submission" date="2018-10" db="EMBL/GenBank/DDBJ databases">
        <authorList>
            <consortium name="Pathogen Informatics"/>
        </authorList>
    </citation>
    <scope>NUCLEOTIDE SEQUENCE [LARGE SCALE GENOMIC DNA]</scope>
</reference>
<dbReference type="Proteomes" id="UP000274131">
    <property type="component" value="Unassembled WGS sequence"/>
</dbReference>
<dbReference type="STRING" id="51028.A0A0N4UU89"/>
<dbReference type="Pfam" id="PF14604">
    <property type="entry name" value="SH3_9"/>
    <property type="match status" value="1"/>
</dbReference>
<dbReference type="InterPro" id="IPR001452">
    <property type="entry name" value="SH3_domain"/>
</dbReference>
<keyword evidence="1" id="KW-0728">SH3 domain</keyword>